<gene>
    <name evidence="3" type="ORF">EDC22_106190</name>
</gene>
<dbReference type="GO" id="GO:0016020">
    <property type="term" value="C:membrane"/>
    <property type="evidence" value="ECO:0007669"/>
    <property type="project" value="InterPro"/>
</dbReference>
<comment type="caution">
    <text evidence="3">The sequence shown here is derived from an EMBL/GenBank/DDBJ whole genome shotgun (WGS) entry which is preliminary data.</text>
</comment>
<organism evidence="3 4">
    <name type="scientific">Tepidamorphus gemmatus</name>
    <dbReference type="NCBI Taxonomy" id="747076"/>
    <lineage>
        <taxon>Bacteria</taxon>
        <taxon>Pseudomonadati</taxon>
        <taxon>Pseudomonadota</taxon>
        <taxon>Alphaproteobacteria</taxon>
        <taxon>Hyphomicrobiales</taxon>
        <taxon>Tepidamorphaceae</taxon>
        <taxon>Tepidamorphus</taxon>
    </lineage>
</organism>
<proteinExistence type="predicted"/>
<dbReference type="SUPFAM" id="SSF103481">
    <property type="entry name" value="Multidrug resistance efflux transporter EmrE"/>
    <property type="match status" value="2"/>
</dbReference>
<feature type="transmembrane region" description="Helical" evidence="1">
    <location>
        <begin position="107"/>
        <end position="127"/>
    </location>
</feature>
<keyword evidence="1" id="KW-1133">Transmembrane helix</keyword>
<feature type="transmembrane region" description="Helical" evidence="1">
    <location>
        <begin position="49"/>
        <end position="71"/>
    </location>
</feature>
<dbReference type="PANTHER" id="PTHR22911:SF103">
    <property type="entry name" value="BLR2811 PROTEIN"/>
    <property type="match status" value="1"/>
</dbReference>
<keyword evidence="1" id="KW-0472">Membrane</keyword>
<dbReference type="InterPro" id="IPR000620">
    <property type="entry name" value="EamA_dom"/>
</dbReference>
<dbReference type="InterPro" id="IPR037185">
    <property type="entry name" value="EmrE-like"/>
</dbReference>
<evidence type="ECO:0000313" key="4">
    <source>
        <dbReference type="Proteomes" id="UP000295678"/>
    </source>
</evidence>
<feature type="transmembrane region" description="Helical" evidence="1">
    <location>
        <begin position="16"/>
        <end position="37"/>
    </location>
</feature>
<feature type="transmembrane region" description="Helical" evidence="1">
    <location>
        <begin position="160"/>
        <end position="177"/>
    </location>
</feature>
<feature type="transmembrane region" description="Helical" evidence="1">
    <location>
        <begin position="255"/>
        <end position="275"/>
    </location>
</feature>
<evidence type="ECO:0000256" key="1">
    <source>
        <dbReference type="SAM" id="Phobius"/>
    </source>
</evidence>
<dbReference type="AlphaFoldDB" id="A0A4R3MEK2"/>
<evidence type="ECO:0000313" key="3">
    <source>
        <dbReference type="EMBL" id="TCT09995.1"/>
    </source>
</evidence>
<reference evidence="3 4" key="1">
    <citation type="submission" date="2019-03" db="EMBL/GenBank/DDBJ databases">
        <title>Genomic Encyclopedia of Type Strains, Phase IV (KMG-IV): sequencing the most valuable type-strain genomes for metagenomic binning, comparative biology and taxonomic classification.</title>
        <authorList>
            <person name="Goeker M."/>
        </authorList>
    </citation>
    <scope>NUCLEOTIDE SEQUENCE [LARGE SCALE GENOMIC DNA]</scope>
    <source>
        <strain evidence="3 4">DSM 19345</strain>
    </source>
</reference>
<name>A0A4R3MEK2_9HYPH</name>
<sequence>MALRSATAAAASERDIVSGMLIMASATMLLPVMDAFSKELGASLNPLQIAWGRFAFQALYTLPVVVFWLGAAHVLPRPLGLHVLRGILIGGSNVAYVAAIIRMPLATALATVFVWPLIVTAISALVLGEHVGPRRWVAVVVGLIGALIVIRPGSAEFSPAALLPVLCAIMFSGYFIVTRRLVGSAPAMSMHFFTGLSASLFLGLLMALAAWFDVALFAPAMPDGRQWLFLAIVGLISTAGHLLIILACTRAPASVLAPIGYLEIVGSATIGYLVFDEVPGVWTWVGVAVIIGSGLYLWMRERRVGTVGAISGRTTLKP</sequence>
<feature type="domain" description="EamA" evidence="2">
    <location>
        <begin position="18"/>
        <end position="150"/>
    </location>
</feature>
<protein>
    <submittedName>
        <fullName evidence="3">EamA domain-containing membrane protein RarD</fullName>
    </submittedName>
</protein>
<keyword evidence="4" id="KW-1185">Reference proteome</keyword>
<feature type="domain" description="EamA" evidence="2">
    <location>
        <begin position="160"/>
        <end position="293"/>
    </location>
</feature>
<dbReference type="Pfam" id="PF00892">
    <property type="entry name" value="EamA"/>
    <property type="match status" value="2"/>
</dbReference>
<dbReference type="PANTHER" id="PTHR22911">
    <property type="entry name" value="ACYL-MALONYL CONDENSING ENZYME-RELATED"/>
    <property type="match status" value="1"/>
</dbReference>
<feature type="transmembrane region" description="Helical" evidence="1">
    <location>
        <begin position="83"/>
        <end position="101"/>
    </location>
</feature>
<evidence type="ECO:0000259" key="2">
    <source>
        <dbReference type="Pfam" id="PF00892"/>
    </source>
</evidence>
<feature type="transmembrane region" description="Helical" evidence="1">
    <location>
        <begin position="281"/>
        <end position="299"/>
    </location>
</feature>
<dbReference type="RefSeq" id="WP_132806818.1">
    <property type="nucleotide sequence ID" value="NZ_SMAK01000006.1"/>
</dbReference>
<dbReference type="Proteomes" id="UP000295678">
    <property type="component" value="Unassembled WGS sequence"/>
</dbReference>
<feature type="transmembrane region" description="Helical" evidence="1">
    <location>
        <begin position="189"/>
        <end position="212"/>
    </location>
</feature>
<keyword evidence="1" id="KW-0812">Transmembrane</keyword>
<dbReference type="EMBL" id="SMAK01000006">
    <property type="protein sequence ID" value="TCT09995.1"/>
    <property type="molecule type" value="Genomic_DNA"/>
</dbReference>
<accession>A0A4R3MEK2</accession>
<feature type="transmembrane region" description="Helical" evidence="1">
    <location>
        <begin position="136"/>
        <end position="154"/>
    </location>
</feature>
<dbReference type="OrthoDB" id="9815809at2"/>
<feature type="transmembrane region" description="Helical" evidence="1">
    <location>
        <begin position="227"/>
        <end position="248"/>
    </location>
</feature>